<feature type="region of interest" description="Disordered" evidence="3">
    <location>
        <begin position="793"/>
        <end position="891"/>
    </location>
</feature>
<dbReference type="Proteomes" id="UP001150062">
    <property type="component" value="Unassembled WGS sequence"/>
</dbReference>
<evidence type="ECO:0000256" key="2">
    <source>
        <dbReference type="ARBA" id="ARBA00023043"/>
    </source>
</evidence>
<dbReference type="InterPro" id="IPR000719">
    <property type="entry name" value="Prot_kinase_dom"/>
</dbReference>
<evidence type="ECO:0000256" key="1">
    <source>
        <dbReference type="ARBA" id="ARBA00022737"/>
    </source>
</evidence>
<name>A0ABQ8YZU3_9EUKA</name>
<dbReference type="Gene3D" id="1.25.40.20">
    <property type="entry name" value="Ankyrin repeat-containing domain"/>
    <property type="match status" value="2"/>
</dbReference>
<feature type="compositionally biased region" description="Low complexity" evidence="3">
    <location>
        <begin position="873"/>
        <end position="891"/>
    </location>
</feature>
<dbReference type="EMBL" id="JAOAOG010000085">
    <property type="protein sequence ID" value="KAJ6250080.1"/>
    <property type="molecule type" value="Genomic_DNA"/>
</dbReference>
<evidence type="ECO:0000256" key="3">
    <source>
        <dbReference type="SAM" id="MobiDB-lite"/>
    </source>
</evidence>
<dbReference type="InterPro" id="IPR036770">
    <property type="entry name" value="Ankyrin_rpt-contain_sf"/>
</dbReference>
<proteinExistence type="predicted"/>
<keyword evidence="6" id="KW-1185">Reference proteome</keyword>
<dbReference type="Gene3D" id="3.30.200.20">
    <property type="entry name" value="Phosphorylase Kinase, domain 1"/>
    <property type="match status" value="1"/>
</dbReference>
<protein>
    <submittedName>
        <fullName evidence="5">Ankyrin repeat-containing protein</fullName>
    </submittedName>
</protein>
<organism evidence="5 6">
    <name type="scientific">Anaeramoeba flamelloides</name>
    <dbReference type="NCBI Taxonomy" id="1746091"/>
    <lineage>
        <taxon>Eukaryota</taxon>
        <taxon>Metamonada</taxon>
        <taxon>Anaeramoebidae</taxon>
        <taxon>Anaeramoeba</taxon>
    </lineage>
</organism>
<dbReference type="SUPFAM" id="SSF48403">
    <property type="entry name" value="Ankyrin repeat"/>
    <property type="match status" value="1"/>
</dbReference>
<feature type="domain" description="Protein kinase" evidence="4">
    <location>
        <begin position="444"/>
        <end position="765"/>
    </location>
</feature>
<comment type="caution">
    <text evidence="5">The sequence shown here is derived from an EMBL/GenBank/DDBJ whole genome shotgun (WGS) entry which is preliminary data.</text>
</comment>
<gene>
    <name evidence="5" type="ORF">M0813_16342</name>
</gene>
<dbReference type="InterPro" id="IPR002110">
    <property type="entry name" value="Ankyrin_rpt"/>
</dbReference>
<dbReference type="Pfam" id="PF14555">
    <property type="entry name" value="UBA_4"/>
    <property type="match status" value="1"/>
</dbReference>
<dbReference type="PANTHER" id="PTHR24198:SF165">
    <property type="entry name" value="ANKYRIN REPEAT-CONTAINING PROTEIN-RELATED"/>
    <property type="match status" value="1"/>
</dbReference>
<dbReference type="InterPro" id="IPR001245">
    <property type="entry name" value="Ser-Thr/Tyr_kinase_cat_dom"/>
</dbReference>
<sequence>MSNEDVQQLMAITSCTEEAAKVCLQLTNNLNDAINFYFTEYHGLINNNNNSINMNTNQPIIQEQTKNIPTTKELRKVIKTGNRTRLHELLTLLEKEKEEISSTLLFTAIAHGNCEILQDLISKDLDLEITNSIGNTPLLDSIHKRKSECTKLLAQAKSNPLAKTHTGRNSLEYCYDISNHQSAENILKYCHLDLSQFIDLEKLLFKSLSDDKTHFIELFTKYGAEPLKEKTDGVSLFMKINSPFIRTKLLKSPKDDPFQKKMLFRKKDHNSIINQIYNISKTDLSEIKTHQIKNLFQYALSGQFNYEIKYLLEKGFPLGMIKNQSDNTLLHYCVYYSNLNLASLILTNSKIRPVKNRNQETPIELACRLGNTKMFLILVFYTKGIQDLSFLTNERYPPDIRYQRIGLEMIKNFDFTNNNQDLILNYLKTNTIALNWIDTRDHFYILNNIIAKTNFNKYLALMKDQLVNVIKFNDKLHIDQFNNILSEEKSILLKTKNNPRFPKFYGYFFESHNDNHYFCIATEYFIKGNLRELIIDHGNKRELFDPCVILYLAIEIANSLNEMHEQMGFKHPNFGADVIKISDNGEIKTEIAKYEQNYPYYSTFNAHRNNNITKKTNLFSYGVILYELLMGNIYQFIPNNNMNNMNNMHGMNMNGMNMNNMNMNGMNMGQGWSNNNRMFNQPQNTINDPDAMIRTLSNDCLAKDITIIWQNKVINSLTRIAKTLLYISKSEIAVSISEILNDLYKININVPGGYEGVKNTYQRFVKSLPDKSTFTNQNNQNIMKRKNKISITIKNGQARPGQARQARQARPGQARPGQAGQARPGRLGQARPGRPGQARPGRQARPARPGQARLGRPGQARLGQARARPGRLGQARQARPGAGQARPGRPG</sequence>
<keyword evidence="1" id="KW-0677">Repeat</keyword>
<evidence type="ECO:0000259" key="4">
    <source>
        <dbReference type="PROSITE" id="PS50011"/>
    </source>
</evidence>
<dbReference type="SUPFAM" id="SSF56112">
    <property type="entry name" value="Protein kinase-like (PK-like)"/>
    <property type="match status" value="1"/>
</dbReference>
<dbReference type="Pfam" id="PF12796">
    <property type="entry name" value="Ank_2"/>
    <property type="match status" value="1"/>
</dbReference>
<reference evidence="5" key="1">
    <citation type="submission" date="2022-08" db="EMBL/GenBank/DDBJ databases">
        <title>Novel sulfate-reducing endosymbionts in the free-living metamonad Anaeramoeba.</title>
        <authorList>
            <person name="Jerlstrom-Hultqvist J."/>
            <person name="Cepicka I."/>
            <person name="Gallot-Lavallee L."/>
            <person name="Salas-Leiva D."/>
            <person name="Curtis B.A."/>
            <person name="Zahonova K."/>
            <person name="Pipaliya S."/>
            <person name="Dacks J."/>
            <person name="Roger A.J."/>
        </authorList>
    </citation>
    <scope>NUCLEOTIDE SEQUENCE</scope>
    <source>
        <strain evidence="5">Schooner1</strain>
    </source>
</reference>
<dbReference type="SMART" id="SM00220">
    <property type="entry name" value="S_TKc"/>
    <property type="match status" value="1"/>
</dbReference>
<evidence type="ECO:0000313" key="5">
    <source>
        <dbReference type="EMBL" id="KAJ6250080.1"/>
    </source>
</evidence>
<dbReference type="PANTHER" id="PTHR24198">
    <property type="entry name" value="ANKYRIN REPEAT AND PROTEIN KINASE DOMAIN-CONTAINING PROTEIN"/>
    <property type="match status" value="1"/>
</dbReference>
<feature type="compositionally biased region" description="Low complexity" evidence="3">
    <location>
        <begin position="796"/>
        <end position="859"/>
    </location>
</feature>
<dbReference type="Gene3D" id="1.10.510.10">
    <property type="entry name" value="Transferase(Phosphotransferase) domain 1"/>
    <property type="match status" value="1"/>
</dbReference>
<evidence type="ECO:0000313" key="6">
    <source>
        <dbReference type="Proteomes" id="UP001150062"/>
    </source>
</evidence>
<dbReference type="PROSITE" id="PS50011">
    <property type="entry name" value="PROTEIN_KINASE_DOM"/>
    <property type="match status" value="1"/>
</dbReference>
<keyword evidence="2" id="KW-0040">ANK repeat</keyword>
<dbReference type="Pfam" id="PF07714">
    <property type="entry name" value="PK_Tyr_Ser-Thr"/>
    <property type="match status" value="1"/>
</dbReference>
<dbReference type="InterPro" id="IPR011009">
    <property type="entry name" value="Kinase-like_dom_sf"/>
</dbReference>
<accession>A0ABQ8YZU3</accession>
<dbReference type="SMART" id="SM00248">
    <property type="entry name" value="ANK"/>
    <property type="match status" value="4"/>
</dbReference>